<evidence type="ECO:0000313" key="4">
    <source>
        <dbReference type="Proteomes" id="UP000828251"/>
    </source>
</evidence>
<evidence type="ECO:0000256" key="2">
    <source>
        <dbReference type="SAM" id="Phobius"/>
    </source>
</evidence>
<gene>
    <name evidence="3" type="ORF">J1N35_004943</name>
</gene>
<dbReference type="AlphaFoldDB" id="A0A9D3WDP8"/>
<protein>
    <submittedName>
        <fullName evidence="3">Uncharacterized protein</fullName>
    </submittedName>
</protein>
<comment type="caution">
    <text evidence="3">The sequence shown here is derived from an EMBL/GenBank/DDBJ whole genome shotgun (WGS) entry which is preliminary data.</text>
</comment>
<dbReference type="EMBL" id="JAIQCV010000002">
    <property type="protein sequence ID" value="KAH1121783.1"/>
    <property type="molecule type" value="Genomic_DNA"/>
</dbReference>
<evidence type="ECO:0000256" key="1">
    <source>
        <dbReference type="SAM" id="Coils"/>
    </source>
</evidence>
<name>A0A9D3WDP8_9ROSI</name>
<organism evidence="3 4">
    <name type="scientific">Gossypium stocksii</name>
    <dbReference type="NCBI Taxonomy" id="47602"/>
    <lineage>
        <taxon>Eukaryota</taxon>
        <taxon>Viridiplantae</taxon>
        <taxon>Streptophyta</taxon>
        <taxon>Embryophyta</taxon>
        <taxon>Tracheophyta</taxon>
        <taxon>Spermatophyta</taxon>
        <taxon>Magnoliopsida</taxon>
        <taxon>eudicotyledons</taxon>
        <taxon>Gunneridae</taxon>
        <taxon>Pentapetalae</taxon>
        <taxon>rosids</taxon>
        <taxon>malvids</taxon>
        <taxon>Malvales</taxon>
        <taxon>Malvaceae</taxon>
        <taxon>Malvoideae</taxon>
        <taxon>Gossypium</taxon>
    </lineage>
</organism>
<evidence type="ECO:0000313" key="3">
    <source>
        <dbReference type="EMBL" id="KAH1121783.1"/>
    </source>
</evidence>
<feature type="transmembrane region" description="Helical" evidence="2">
    <location>
        <begin position="30"/>
        <end position="50"/>
    </location>
</feature>
<keyword evidence="1" id="KW-0175">Coiled coil</keyword>
<keyword evidence="2" id="KW-0472">Membrane</keyword>
<keyword evidence="2" id="KW-0812">Transmembrane</keyword>
<dbReference type="Proteomes" id="UP000828251">
    <property type="component" value="Unassembled WGS sequence"/>
</dbReference>
<proteinExistence type="predicted"/>
<keyword evidence="4" id="KW-1185">Reference proteome</keyword>
<accession>A0A9D3WDP8</accession>
<feature type="coiled-coil region" evidence="1">
    <location>
        <begin position="119"/>
        <end position="167"/>
    </location>
</feature>
<keyword evidence="2" id="KW-1133">Transmembrane helix</keyword>
<reference evidence="3 4" key="1">
    <citation type="journal article" date="2021" name="Plant Biotechnol. J.">
        <title>Multi-omics assisted identification of the key and species-specific regulatory components of drought-tolerant mechanisms in Gossypium stocksii.</title>
        <authorList>
            <person name="Yu D."/>
            <person name="Ke L."/>
            <person name="Zhang D."/>
            <person name="Wu Y."/>
            <person name="Sun Y."/>
            <person name="Mei J."/>
            <person name="Sun J."/>
            <person name="Sun Y."/>
        </authorList>
    </citation>
    <scope>NUCLEOTIDE SEQUENCE [LARGE SCALE GENOMIC DNA]</scope>
    <source>
        <strain evidence="4">cv. E1</strain>
        <tissue evidence="3">Leaf</tissue>
    </source>
</reference>
<sequence length="189" mass="21191">MLPAEFAWPHGATNELKLILLGKMVEPKNYFYTFLTTVAILSPVASPLICRISTKSTFGVITTVEHGLSGGSLKPLASEGEINTLFPRNQLSMQKFPYCPTEANKLELENDCQSTKEALKKAYGLHRKLEEDYENLVERNKRLEEHLTLLEGASKKLNEEIRLIQAEKVGFQETIKAIGEKHTTEVADS</sequence>